<protein>
    <submittedName>
        <fullName evidence="1">Uncharacterized protein</fullName>
    </submittedName>
</protein>
<dbReference type="EMBL" id="JAEFBJ010000009">
    <property type="protein sequence ID" value="KAG7572793.1"/>
    <property type="molecule type" value="Genomic_DNA"/>
</dbReference>
<evidence type="ECO:0000313" key="1">
    <source>
        <dbReference type="EMBL" id="KAG7572793.1"/>
    </source>
</evidence>
<feature type="non-terminal residue" evidence="1">
    <location>
        <position position="1"/>
    </location>
</feature>
<name>A0A8T2AGC5_ARASU</name>
<comment type="caution">
    <text evidence="1">The sequence shown here is derived from an EMBL/GenBank/DDBJ whole genome shotgun (WGS) entry which is preliminary data.</text>
</comment>
<evidence type="ECO:0000313" key="2">
    <source>
        <dbReference type="Proteomes" id="UP000694251"/>
    </source>
</evidence>
<organism evidence="1 2">
    <name type="scientific">Arabidopsis suecica</name>
    <name type="common">Swedish thale-cress</name>
    <name type="synonym">Cardaminopsis suecica</name>
    <dbReference type="NCBI Taxonomy" id="45249"/>
    <lineage>
        <taxon>Eukaryota</taxon>
        <taxon>Viridiplantae</taxon>
        <taxon>Streptophyta</taxon>
        <taxon>Embryophyta</taxon>
        <taxon>Tracheophyta</taxon>
        <taxon>Spermatophyta</taxon>
        <taxon>Magnoliopsida</taxon>
        <taxon>eudicotyledons</taxon>
        <taxon>Gunneridae</taxon>
        <taxon>Pentapetalae</taxon>
        <taxon>rosids</taxon>
        <taxon>malvids</taxon>
        <taxon>Brassicales</taxon>
        <taxon>Brassicaceae</taxon>
        <taxon>Camelineae</taxon>
        <taxon>Arabidopsis</taxon>
    </lineage>
</organism>
<keyword evidence="2" id="KW-1185">Reference proteome</keyword>
<accession>A0A8T2AGC5</accession>
<dbReference type="Proteomes" id="UP000694251">
    <property type="component" value="Chromosome 9"/>
</dbReference>
<dbReference type="AlphaFoldDB" id="A0A8T2AGC5"/>
<sequence length="28" mass="2965">GRAGSNRSFTASDVVFSPSKFLISFLSS</sequence>
<proteinExistence type="predicted"/>
<reference evidence="1 2" key="1">
    <citation type="submission" date="2020-12" db="EMBL/GenBank/DDBJ databases">
        <title>Concerted genomic and epigenomic changes stabilize Arabidopsis allopolyploids.</title>
        <authorList>
            <person name="Chen Z."/>
        </authorList>
    </citation>
    <scope>NUCLEOTIDE SEQUENCE [LARGE SCALE GENOMIC DNA]</scope>
    <source>
        <strain evidence="1">As9502</strain>
        <tissue evidence="1">Leaf</tissue>
    </source>
</reference>
<gene>
    <name evidence="1" type="ORF">ISN44_As09g011460</name>
</gene>